<accession>A0ACC1T086</accession>
<keyword evidence="2" id="KW-1185">Reference proteome</keyword>
<organism evidence="1 2">
    <name type="scientific">Fusarium decemcellulare</name>
    <dbReference type="NCBI Taxonomy" id="57161"/>
    <lineage>
        <taxon>Eukaryota</taxon>
        <taxon>Fungi</taxon>
        <taxon>Dikarya</taxon>
        <taxon>Ascomycota</taxon>
        <taxon>Pezizomycotina</taxon>
        <taxon>Sordariomycetes</taxon>
        <taxon>Hypocreomycetidae</taxon>
        <taxon>Hypocreales</taxon>
        <taxon>Nectriaceae</taxon>
        <taxon>Fusarium</taxon>
        <taxon>Fusarium decemcellulare species complex</taxon>
    </lineage>
</organism>
<dbReference type="EMBL" id="JANRMS010000014">
    <property type="protein sequence ID" value="KAJ3549817.1"/>
    <property type="molecule type" value="Genomic_DNA"/>
</dbReference>
<name>A0ACC1T086_9HYPO</name>
<evidence type="ECO:0000313" key="2">
    <source>
        <dbReference type="Proteomes" id="UP001148629"/>
    </source>
</evidence>
<proteinExistence type="predicted"/>
<sequence length="420" mass="46932">MIPYMQSNNSLPYGGRPVFRKSRTGCLCDERRPSCANCERYGCICTFGSQNNAPQHVSSEQGQSPAPPSLTSAVVGIVQTGETGNSCSASSRGFDRRSALTQGLDEKLWCHEMELLHHYTTVTAGTISLRHDMAHTWRVTIPQQGYRKRFVTHGVLAMGAAHKAVLEPERSKTYLQMCDYHATLGSEQFRSELEDVRPDNWMALFGFASLVTLYAFTLPSRLGAQTLPNPLANIIEMVTLLRGMKTALPPLLTRISKSEFAPLIHGARLATPDELLARTYHFDNTYLPADTLTALKNLGEFLNSQLPHSCHDAYQKAVVKMEDMARLIAVVGYDTEAGVVLGWLFGLPESLLPDIDAQKGHALVVMGYFAVFLKSLEPKFWYSRGWARQIFEHVESKIGEEAAFQDVLSWPRKAFWRETI</sequence>
<protein>
    <submittedName>
        <fullName evidence="1">Uncharacterized protein</fullName>
    </submittedName>
</protein>
<dbReference type="Proteomes" id="UP001148629">
    <property type="component" value="Unassembled WGS sequence"/>
</dbReference>
<reference evidence="1" key="1">
    <citation type="submission" date="2022-08" db="EMBL/GenBank/DDBJ databases">
        <title>Genome Sequence of Fusarium decemcellulare.</title>
        <authorList>
            <person name="Buettner E."/>
        </authorList>
    </citation>
    <scope>NUCLEOTIDE SEQUENCE</scope>
    <source>
        <strain evidence="1">Babe19</strain>
    </source>
</reference>
<evidence type="ECO:0000313" key="1">
    <source>
        <dbReference type="EMBL" id="KAJ3549817.1"/>
    </source>
</evidence>
<gene>
    <name evidence="1" type="ORF">NM208_g310</name>
</gene>
<comment type="caution">
    <text evidence="1">The sequence shown here is derived from an EMBL/GenBank/DDBJ whole genome shotgun (WGS) entry which is preliminary data.</text>
</comment>